<dbReference type="InterPro" id="IPR027806">
    <property type="entry name" value="HARBI1_dom"/>
</dbReference>
<proteinExistence type="predicted"/>
<name>A0A1C3P1V0_9ACTN</name>
<feature type="domain" description="DDE Tnp4" evidence="3">
    <location>
        <begin position="12"/>
        <end position="88"/>
    </location>
</feature>
<comment type="cofactor">
    <cofactor evidence="1">
        <name>a divalent metal cation</name>
        <dbReference type="ChEBI" id="CHEBI:60240"/>
    </cofactor>
</comment>
<protein>
    <recommendedName>
        <fullName evidence="3">DDE Tnp4 domain-containing protein</fullName>
    </recommendedName>
</protein>
<keyword evidence="5" id="KW-1185">Reference proteome</keyword>
<accession>A0A1C3P1V0</accession>
<evidence type="ECO:0000259" key="3">
    <source>
        <dbReference type="Pfam" id="PF13359"/>
    </source>
</evidence>
<gene>
    <name evidence="4" type="ORF">FDG2_3886</name>
</gene>
<evidence type="ECO:0000313" key="5">
    <source>
        <dbReference type="Proteomes" id="UP000199013"/>
    </source>
</evidence>
<dbReference type="AlphaFoldDB" id="A0A1C3P1V0"/>
<evidence type="ECO:0000256" key="2">
    <source>
        <dbReference type="ARBA" id="ARBA00022723"/>
    </source>
</evidence>
<reference evidence="5" key="1">
    <citation type="submission" date="2016-02" db="EMBL/GenBank/DDBJ databases">
        <authorList>
            <person name="Wibberg D."/>
        </authorList>
    </citation>
    <scope>NUCLEOTIDE SEQUENCE [LARGE SCALE GENOMIC DNA]</scope>
</reference>
<sequence length="93" mass="10436">MFLQAPSSRAALYLFVDKGYVGGEGEMLLVPYKGRDLPEGYQDANRGHAKIRANGERGFATLKNWHVFDRFRACPRRVGAFAQAVFVLETDGR</sequence>
<keyword evidence="2" id="KW-0479">Metal-binding</keyword>
<evidence type="ECO:0000313" key="4">
    <source>
        <dbReference type="EMBL" id="SBW23698.1"/>
    </source>
</evidence>
<dbReference type="GO" id="GO:0046872">
    <property type="term" value="F:metal ion binding"/>
    <property type="evidence" value="ECO:0007669"/>
    <property type="project" value="UniProtKB-KW"/>
</dbReference>
<evidence type="ECO:0000256" key="1">
    <source>
        <dbReference type="ARBA" id="ARBA00001968"/>
    </source>
</evidence>
<dbReference type="Pfam" id="PF13359">
    <property type="entry name" value="DDE_Tnp_4"/>
    <property type="match status" value="1"/>
</dbReference>
<organism evidence="4 5">
    <name type="scientific">Candidatus Protofrankia californiensis</name>
    <dbReference type="NCBI Taxonomy" id="1839754"/>
    <lineage>
        <taxon>Bacteria</taxon>
        <taxon>Bacillati</taxon>
        <taxon>Actinomycetota</taxon>
        <taxon>Actinomycetes</taxon>
        <taxon>Frankiales</taxon>
        <taxon>Frankiaceae</taxon>
        <taxon>Protofrankia</taxon>
    </lineage>
</organism>
<dbReference type="EMBL" id="FLUV01001633">
    <property type="protein sequence ID" value="SBW23698.1"/>
    <property type="molecule type" value="Genomic_DNA"/>
</dbReference>
<dbReference type="Proteomes" id="UP000199013">
    <property type="component" value="Unassembled WGS sequence"/>
</dbReference>